<feature type="transmembrane region" description="Helical" evidence="1">
    <location>
        <begin position="168"/>
        <end position="186"/>
    </location>
</feature>
<name>A0ABP9LWY2_9MICO</name>
<feature type="transmembrane region" description="Helical" evidence="1">
    <location>
        <begin position="36"/>
        <end position="56"/>
    </location>
</feature>
<feature type="transmembrane region" description="Helical" evidence="1">
    <location>
        <begin position="12"/>
        <end position="30"/>
    </location>
</feature>
<feature type="transmembrane region" description="Helical" evidence="1">
    <location>
        <begin position="68"/>
        <end position="88"/>
    </location>
</feature>
<dbReference type="InterPro" id="IPR014509">
    <property type="entry name" value="YjdF-like"/>
</dbReference>
<keyword evidence="1" id="KW-1133">Transmembrane helix</keyword>
<evidence type="ECO:0000313" key="3">
    <source>
        <dbReference type="Proteomes" id="UP001501407"/>
    </source>
</evidence>
<dbReference type="RefSeq" id="WP_194412272.1">
    <property type="nucleotide sequence ID" value="NZ_BAABKZ010000001.1"/>
</dbReference>
<dbReference type="Proteomes" id="UP001501407">
    <property type="component" value="Unassembled WGS sequence"/>
</dbReference>
<feature type="transmembrane region" description="Helical" evidence="1">
    <location>
        <begin position="123"/>
        <end position="142"/>
    </location>
</feature>
<evidence type="ECO:0008006" key="4">
    <source>
        <dbReference type="Google" id="ProtNLM"/>
    </source>
</evidence>
<feature type="transmembrane region" description="Helical" evidence="1">
    <location>
        <begin position="94"/>
        <end position="111"/>
    </location>
</feature>
<comment type="caution">
    <text evidence="2">The sequence shown here is derived from an EMBL/GenBank/DDBJ whole genome shotgun (WGS) entry which is preliminary data.</text>
</comment>
<keyword evidence="1" id="KW-0472">Membrane</keyword>
<gene>
    <name evidence="2" type="ORF">GCM10025760_03660</name>
</gene>
<evidence type="ECO:0000256" key="1">
    <source>
        <dbReference type="SAM" id="Phobius"/>
    </source>
</evidence>
<dbReference type="EMBL" id="BAABKZ010000001">
    <property type="protein sequence ID" value="GAA5085097.1"/>
    <property type="molecule type" value="Genomic_DNA"/>
</dbReference>
<dbReference type="Pfam" id="PF09997">
    <property type="entry name" value="DUF2238"/>
    <property type="match status" value="1"/>
</dbReference>
<reference evidence="3" key="1">
    <citation type="journal article" date="2019" name="Int. J. Syst. Evol. Microbiol.">
        <title>The Global Catalogue of Microorganisms (GCM) 10K type strain sequencing project: providing services to taxonomists for standard genome sequencing and annotation.</title>
        <authorList>
            <consortium name="The Broad Institute Genomics Platform"/>
            <consortium name="The Broad Institute Genome Sequencing Center for Infectious Disease"/>
            <person name="Wu L."/>
            <person name="Ma J."/>
        </authorList>
    </citation>
    <scope>NUCLEOTIDE SEQUENCE [LARGE SCALE GENOMIC DNA]</scope>
    <source>
        <strain evidence="3">JCM 18959</strain>
    </source>
</reference>
<protein>
    <recommendedName>
        <fullName evidence="4">DUF2238 domain-containing protein</fullName>
    </recommendedName>
</protein>
<sequence>MLPQVVRRSLLLALPFQVGALVVALVLYAAGLPAQVLLTVLLVVSMWAPAAAELVFRTTLPRALQLHYLIFITLGPYAGSALNVYVAIADWDTLIHFDSGVMLAWLGMLWVRRMEERVNAEFPTWFGLAVIQLTAMAFAAAWEICEFASDNLIGTVAQGGLDDTMSDIMAGTMGGLFAIALLLILGRPRSLAPASLLRPEYRTAAAEGQRPTDG</sequence>
<evidence type="ECO:0000313" key="2">
    <source>
        <dbReference type="EMBL" id="GAA5085097.1"/>
    </source>
</evidence>
<proteinExistence type="predicted"/>
<organism evidence="2 3">
    <name type="scientific">Microbacterium yannicii</name>
    <dbReference type="NCBI Taxonomy" id="671622"/>
    <lineage>
        <taxon>Bacteria</taxon>
        <taxon>Bacillati</taxon>
        <taxon>Actinomycetota</taxon>
        <taxon>Actinomycetes</taxon>
        <taxon>Micrococcales</taxon>
        <taxon>Microbacteriaceae</taxon>
        <taxon>Microbacterium</taxon>
    </lineage>
</organism>
<keyword evidence="1" id="KW-0812">Transmembrane</keyword>
<accession>A0ABP9LWY2</accession>
<keyword evidence="3" id="KW-1185">Reference proteome</keyword>